<feature type="compositionally biased region" description="Basic and acidic residues" evidence="1">
    <location>
        <begin position="236"/>
        <end position="247"/>
    </location>
</feature>
<dbReference type="InterPro" id="IPR003903">
    <property type="entry name" value="UIM_dom"/>
</dbReference>
<dbReference type="Proteomes" id="UP000266841">
    <property type="component" value="Unassembled WGS sequence"/>
</dbReference>
<proteinExistence type="predicted"/>
<feature type="signal peptide" evidence="2">
    <location>
        <begin position="1"/>
        <end position="29"/>
    </location>
</feature>
<feature type="compositionally biased region" description="Polar residues" evidence="1">
    <location>
        <begin position="551"/>
        <end position="591"/>
    </location>
</feature>
<feature type="compositionally biased region" description="Polar residues" evidence="1">
    <location>
        <begin position="635"/>
        <end position="648"/>
    </location>
</feature>
<dbReference type="PROSITE" id="PS50330">
    <property type="entry name" value="UIM"/>
    <property type="match status" value="1"/>
</dbReference>
<comment type="caution">
    <text evidence="3">The sequence shown here is derived from an EMBL/GenBank/DDBJ whole genome shotgun (WGS) entry which is preliminary data.</text>
</comment>
<feature type="compositionally biased region" description="Polar residues" evidence="1">
    <location>
        <begin position="296"/>
        <end position="315"/>
    </location>
</feature>
<evidence type="ECO:0000313" key="3">
    <source>
        <dbReference type="EMBL" id="EJK60703.1"/>
    </source>
</evidence>
<feature type="compositionally biased region" description="Polar residues" evidence="1">
    <location>
        <begin position="706"/>
        <end position="715"/>
    </location>
</feature>
<feature type="compositionally biased region" description="Low complexity" evidence="1">
    <location>
        <begin position="181"/>
        <end position="211"/>
    </location>
</feature>
<feature type="compositionally biased region" description="Basic residues" evidence="1">
    <location>
        <begin position="599"/>
        <end position="611"/>
    </location>
</feature>
<evidence type="ECO:0000256" key="1">
    <source>
        <dbReference type="SAM" id="MobiDB-lite"/>
    </source>
</evidence>
<feature type="region of interest" description="Disordered" evidence="1">
    <location>
        <begin position="296"/>
        <end position="373"/>
    </location>
</feature>
<feature type="compositionally biased region" description="Low complexity" evidence="1">
    <location>
        <begin position="145"/>
        <end position="154"/>
    </location>
</feature>
<feature type="region of interest" description="Disordered" evidence="1">
    <location>
        <begin position="45"/>
        <end position="265"/>
    </location>
</feature>
<dbReference type="SMART" id="SM00726">
    <property type="entry name" value="UIM"/>
    <property type="match status" value="1"/>
</dbReference>
<dbReference type="EMBL" id="AGNL01020763">
    <property type="protein sequence ID" value="EJK60703.1"/>
    <property type="molecule type" value="Genomic_DNA"/>
</dbReference>
<protein>
    <submittedName>
        <fullName evidence="3">Uncharacterized protein</fullName>
    </submittedName>
</protein>
<feature type="compositionally biased region" description="Polar residues" evidence="1">
    <location>
        <begin position="131"/>
        <end position="140"/>
    </location>
</feature>
<feature type="region of interest" description="Disordered" evidence="1">
    <location>
        <begin position="551"/>
        <end position="734"/>
    </location>
</feature>
<sequence>MKWKRRRRKPRSSALLVLFCMLTVKSAPAARIRGTGVVDKRNRSLLTGPGEVVGGNGEWEDDDDVETTAKSGASDSVPGASVAANTIQTGKKNSESTPTDGAWGEDDDEEPTSIGESDKNENEAQAEAPFPQSQQLSHTTPIPDPAADANGPAASEDSWGDDDDTGTNAYNIAVEHAEVESPAPQTQQQSPPIPSGPASGANRPAAAAAEDSWGDDDDTGTNSDNESVEHNAIATEEQHHMDQEETKPTVPTADESSDTLPSTIIDLEDGSDADALMDVTQGAISQIPATNVELSTAEVSDQVPSPTDDPTQSSAIGGDPNLTNGDHDEESDITLGGQATTSVHRNQSGDNLIENNESGISAEEQPGQVATEDQVMEQTGDQTTNQVQNGIPPNIANDWKGYGNEDDEEDASFLEMLSFTFNVILLAAFLTSILVIRKRVQERLIADPTIDAATALREEVTALVLSIAAWSSGSSGEGADNAISRNASSTTGTGQSSFGQETVPLSTAADEEWGWGDEPDESDVELAHSSAGGSDTKEDDDLALAIAMSLSESQGETRKQTPLTNLGNSPALANNATVAPSVSTTISSPEMTQKESMKAKKSPKPQPKKKVMRETAQPVPPPPSSGDSIQDILGQMQQGSGQVITSFGQVAKASPKPKAVQKKQSSDDLFASMGLSSFPQAEATTNTPSAPGSGGWSAGESKAEVETNQANSLEDSWNDEGSWGDGDLDDLLDD</sequence>
<feature type="compositionally biased region" description="Polar residues" evidence="1">
    <location>
        <begin position="337"/>
        <end position="359"/>
    </location>
</feature>
<keyword evidence="2" id="KW-0732">Signal</keyword>
<accession>K0S3V1</accession>
<dbReference type="eggNOG" id="ENOG502T848">
    <property type="taxonomic scope" value="Eukaryota"/>
</dbReference>
<evidence type="ECO:0000313" key="4">
    <source>
        <dbReference type="Proteomes" id="UP000266841"/>
    </source>
</evidence>
<feature type="compositionally biased region" description="Polar residues" evidence="1">
    <location>
        <begin position="83"/>
        <end position="99"/>
    </location>
</feature>
<dbReference type="OrthoDB" id="10691036at2759"/>
<evidence type="ECO:0000256" key="2">
    <source>
        <dbReference type="SAM" id="SignalP"/>
    </source>
</evidence>
<dbReference type="AlphaFoldDB" id="K0S3V1"/>
<organism evidence="3 4">
    <name type="scientific">Thalassiosira oceanica</name>
    <name type="common">Marine diatom</name>
    <dbReference type="NCBI Taxonomy" id="159749"/>
    <lineage>
        <taxon>Eukaryota</taxon>
        <taxon>Sar</taxon>
        <taxon>Stramenopiles</taxon>
        <taxon>Ochrophyta</taxon>
        <taxon>Bacillariophyta</taxon>
        <taxon>Coscinodiscophyceae</taxon>
        <taxon>Thalassiosirophycidae</taxon>
        <taxon>Thalassiosirales</taxon>
        <taxon>Thalassiosiraceae</taxon>
        <taxon>Thalassiosira</taxon>
    </lineage>
</organism>
<gene>
    <name evidence="3" type="ORF">THAOC_18895</name>
</gene>
<keyword evidence="4" id="KW-1185">Reference proteome</keyword>
<feature type="chain" id="PRO_5003840791" evidence="2">
    <location>
        <begin position="30"/>
        <end position="734"/>
    </location>
</feature>
<feature type="compositionally biased region" description="Low complexity" evidence="1">
    <location>
        <begin position="488"/>
        <end position="502"/>
    </location>
</feature>
<dbReference type="Pfam" id="PF02809">
    <property type="entry name" value="UIM"/>
    <property type="match status" value="1"/>
</dbReference>
<name>K0S3V1_THAOC</name>
<feature type="region of interest" description="Disordered" evidence="1">
    <location>
        <begin position="472"/>
        <end position="538"/>
    </location>
</feature>
<reference evidence="3 4" key="1">
    <citation type="journal article" date="2012" name="Genome Biol.">
        <title>Genome and low-iron response of an oceanic diatom adapted to chronic iron limitation.</title>
        <authorList>
            <person name="Lommer M."/>
            <person name="Specht M."/>
            <person name="Roy A.S."/>
            <person name="Kraemer L."/>
            <person name="Andreson R."/>
            <person name="Gutowska M.A."/>
            <person name="Wolf J."/>
            <person name="Bergner S.V."/>
            <person name="Schilhabel M.B."/>
            <person name="Klostermeier U.C."/>
            <person name="Beiko R.G."/>
            <person name="Rosenstiel P."/>
            <person name="Hippler M."/>
            <person name="Laroche J."/>
        </authorList>
    </citation>
    <scope>NUCLEOTIDE SEQUENCE [LARGE SCALE GENOMIC DNA]</scope>
    <source>
        <strain evidence="3 4">CCMP1005</strain>
    </source>
</reference>
<feature type="compositionally biased region" description="Acidic residues" evidence="1">
    <location>
        <begin position="509"/>
        <end position="524"/>
    </location>
</feature>
<feature type="compositionally biased region" description="Polar residues" evidence="1">
    <location>
        <begin position="674"/>
        <end position="687"/>
    </location>
</feature>